<dbReference type="Gene3D" id="3.90.79.10">
    <property type="entry name" value="Nucleoside Triphosphate Pyrophosphohydrolase"/>
    <property type="match status" value="1"/>
</dbReference>
<dbReference type="SUPFAM" id="SSF55811">
    <property type="entry name" value="Nudix"/>
    <property type="match status" value="1"/>
</dbReference>
<dbReference type="PANTHER" id="PTHR11839">
    <property type="entry name" value="UDP/ADP-SUGAR PYROPHOSPHATASE"/>
    <property type="match status" value="1"/>
</dbReference>
<feature type="domain" description="Nudix hydrolase" evidence="3">
    <location>
        <begin position="40"/>
        <end position="169"/>
    </location>
</feature>
<dbReference type="InterPro" id="IPR000086">
    <property type="entry name" value="NUDIX_hydrolase_dom"/>
</dbReference>
<dbReference type="InterPro" id="IPR015797">
    <property type="entry name" value="NUDIX_hydrolase-like_dom_sf"/>
</dbReference>
<accession>A0A9Q9BSF0</accession>
<dbReference type="GO" id="GO:0006753">
    <property type="term" value="P:nucleoside phosphate metabolic process"/>
    <property type="evidence" value="ECO:0007669"/>
    <property type="project" value="TreeGrafter"/>
</dbReference>
<reference evidence="4" key="1">
    <citation type="submission" date="2021-04" db="EMBL/GenBank/DDBJ databases">
        <title>Complete Genome Sequences of Macrococcus spp. from dog and cattle.</title>
        <authorList>
            <person name="Schwendener S."/>
            <person name="Perreten V."/>
        </authorList>
    </citation>
    <scope>NUCLEOTIDE SEQUENCE</scope>
    <source>
        <strain evidence="4">Epi0143-OL</strain>
    </source>
</reference>
<dbReference type="GO" id="GO:0016787">
    <property type="term" value="F:hydrolase activity"/>
    <property type="evidence" value="ECO:0007669"/>
    <property type="project" value="UniProtKB-KW"/>
</dbReference>
<dbReference type="PROSITE" id="PS00893">
    <property type="entry name" value="NUDIX_BOX"/>
    <property type="match status" value="1"/>
</dbReference>
<evidence type="ECO:0000313" key="5">
    <source>
        <dbReference type="Proteomes" id="UP001057381"/>
    </source>
</evidence>
<dbReference type="CDD" id="cd03424">
    <property type="entry name" value="NUDIX_ADPRase_Nudt5_UGPPase_Nudt14"/>
    <property type="match status" value="1"/>
</dbReference>
<keyword evidence="2 4" id="KW-0378">Hydrolase</keyword>
<name>A0A9Q9BSF0_9STAP</name>
<dbReference type="Pfam" id="PF00293">
    <property type="entry name" value="NUDIX"/>
    <property type="match status" value="1"/>
</dbReference>
<sequence length="181" mass="20878">MMTFEERTLQKEEIYSGRIITVEKHDVELPNGHRTTREIVKHPGAVAVLAVHEGKVLLIKQFRQAMEEVLIEVPAGKVEQGETRDYTALRELEEETGYTTDDITHLYDFYVSPGFCDELISLYYTDQLIPSDELTADDDEFVEKMWVPVDKVKQLLQSNQVRDAKTMLALQYLLLNCNHSN</sequence>
<dbReference type="FunFam" id="3.90.79.10:FF:000024">
    <property type="entry name" value="ADP-ribose pyrophosphatase"/>
    <property type="match status" value="1"/>
</dbReference>
<dbReference type="PROSITE" id="PS51462">
    <property type="entry name" value="NUDIX"/>
    <property type="match status" value="1"/>
</dbReference>
<dbReference type="Proteomes" id="UP001057381">
    <property type="component" value="Chromosome"/>
</dbReference>
<dbReference type="GO" id="GO:0019693">
    <property type="term" value="P:ribose phosphate metabolic process"/>
    <property type="evidence" value="ECO:0007669"/>
    <property type="project" value="TreeGrafter"/>
</dbReference>
<dbReference type="PANTHER" id="PTHR11839:SF18">
    <property type="entry name" value="NUDIX HYDROLASE DOMAIN-CONTAINING PROTEIN"/>
    <property type="match status" value="1"/>
</dbReference>
<comment type="cofactor">
    <cofactor evidence="1">
        <name>Mg(2+)</name>
        <dbReference type="ChEBI" id="CHEBI:18420"/>
    </cofactor>
</comment>
<dbReference type="EMBL" id="CP073809">
    <property type="protein sequence ID" value="UTH14884.1"/>
    <property type="molecule type" value="Genomic_DNA"/>
</dbReference>
<evidence type="ECO:0000256" key="1">
    <source>
        <dbReference type="ARBA" id="ARBA00001946"/>
    </source>
</evidence>
<dbReference type="GO" id="GO:0005829">
    <property type="term" value="C:cytosol"/>
    <property type="evidence" value="ECO:0007669"/>
    <property type="project" value="TreeGrafter"/>
</dbReference>
<evidence type="ECO:0000256" key="2">
    <source>
        <dbReference type="ARBA" id="ARBA00022801"/>
    </source>
</evidence>
<dbReference type="KEGG" id="mequ:KFV11_06325"/>
<organism evidence="4 5">
    <name type="scientific">Macrococcus equipercicus</name>
    <dbReference type="NCBI Taxonomy" id="69967"/>
    <lineage>
        <taxon>Bacteria</taxon>
        <taxon>Bacillati</taxon>
        <taxon>Bacillota</taxon>
        <taxon>Bacilli</taxon>
        <taxon>Bacillales</taxon>
        <taxon>Staphylococcaceae</taxon>
        <taxon>Macrococcus</taxon>
    </lineage>
</organism>
<dbReference type="InterPro" id="IPR020084">
    <property type="entry name" value="NUDIX_hydrolase_CS"/>
</dbReference>
<dbReference type="AlphaFoldDB" id="A0A9Q9BSF0"/>
<proteinExistence type="predicted"/>
<gene>
    <name evidence="4" type="ORF">KFV11_06325</name>
</gene>
<protein>
    <submittedName>
        <fullName evidence="4">NUDIX hydrolase</fullName>
    </submittedName>
</protein>
<evidence type="ECO:0000259" key="3">
    <source>
        <dbReference type="PROSITE" id="PS51462"/>
    </source>
</evidence>
<evidence type="ECO:0000313" key="4">
    <source>
        <dbReference type="EMBL" id="UTH14884.1"/>
    </source>
</evidence>